<feature type="compositionally biased region" description="Low complexity" evidence="2">
    <location>
        <begin position="93"/>
        <end position="110"/>
    </location>
</feature>
<evidence type="ECO:0000313" key="5">
    <source>
        <dbReference type="Proteomes" id="UP001367316"/>
    </source>
</evidence>
<keyword evidence="5" id="KW-1185">Reference proteome</keyword>
<feature type="region of interest" description="Disordered" evidence="2">
    <location>
        <begin position="89"/>
        <end position="112"/>
    </location>
</feature>
<dbReference type="Proteomes" id="UP001367316">
    <property type="component" value="Unassembled WGS sequence"/>
</dbReference>
<organism evidence="4 5">
    <name type="scientific">Phyllosticta paracitricarpa</name>
    <dbReference type="NCBI Taxonomy" id="2016321"/>
    <lineage>
        <taxon>Eukaryota</taxon>
        <taxon>Fungi</taxon>
        <taxon>Dikarya</taxon>
        <taxon>Ascomycota</taxon>
        <taxon>Pezizomycotina</taxon>
        <taxon>Dothideomycetes</taxon>
        <taxon>Dothideomycetes incertae sedis</taxon>
        <taxon>Botryosphaeriales</taxon>
        <taxon>Phyllostictaceae</taxon>
        <taxon>Phyllosticta</taxon>
    </lineage>
</organism>
<evidence type="ECO:0000259" key="3">
    <source>
        <dbReference type="PROSITE" id="PS50181"/>
    </source>
</evidence>
<proteinExistence type="predicted"/>
<accession>A0ABR1MY51</accession>
<gene>
    <name evidence="4" type="ORF">JOL62DRAFT_255151</name>
</gene>
<dbReference type="InterPro" id="IPR001810">
    <property type="entry name" value="F-box_dom"/>
</dbReference>
<protein>
    <recommendedName>
        <fullName evidence="3">F-box domain-containing protein</fullName>
    </recommendedName>
</protein>
<sequence>MLICRARSVFDCTVTRTLPSSLCASHPLLFSSSATITQLHPNSFQHPPFSTLLHQLQAAMARKRKLSHTSLIDIEPSQATVNEHAEAPKTLTSNKNNNNSSSSSSNNNSSTISKRRYRIAQPHKIDPHDDIAAVSRALRRFKFDDPRDKFPLGSLPAELVRQIDDHLPTASSLSLAASCKDLRRLLRPTTSRADHASRQVFARYLERDAIARTAKRERFSTHDFSRACAACAELHNVACFSGTQLLCSPKTRKCRGHEAVLRLCEHIALSWDFLRNTKDYRGGQCVERDCGMVWSNPRRERVSLRCAGNIIYVNLRISSLRRGAMLCVQDIRVTLGQLCFRICPHTITNSDLFADLADLKENIEGLEREGERSSRCCMTEPGNCSYPDCHTRFFIEFSLTAFSIHIHLIIERAIGDSKSANNRQWLIQCGIA</sequence>
<feature type="coiled-coil region" evidence="1">
    <location>
        <begin position="349"/>
        <end position="376"/>
    </location>
</feature>
<evidence type="ECO:0000313" key="4">
    <source>
        <dbReference type="EMBL" id="KAK7607846.1"/>
    </source>
</evidence>
<name>A0ABR1MY51_9PEZI</name>
<feature type="domain" description="F-box" evidence="3">
    <location>
        <begin position="149"/>
        <end position="204"/>
    </location>
</feature>
<reference evidence="4 5" key="1">
    <citation type="submission" date="2024-04" db="EMBL/GenBank/DDBJ databases">
        <title>Phyllosticta paracitricarpa is synonymous to the EU quarantine fungus P. citricarpa based on phylogenomic analyses.</title>
        <authorList>
            <consortium name="Lawrence Berkeley National Laboratory"/>
            <person name="Van ingen-buijs V.A."/>
            <person name="Van westerhoven A.C."/>
            <person name="Haridas S."/>
            <person name="Skiadas P."/>
            <person name="Martin F."/>
            <person name="Groenewald J.Z."/>
            <person name="Crous P.W."/>
            <person name="Seidl M.F."/>
        </authorList>
    </citation>
    <scope>NUCLEOTIDE SEQUENCE [LARGE SCALE GENOMIC DNA]</scope>
    <source>
        <strain evidence="4 5">CBS 141358</strain>
    </source>
</reference>
<evidence type="ECO:0000256" key="1">
    <source>
        <dbReference type="SAM" id="Coils"/>
    </source>
</evidence>
<dbReference type="EMBL" id="JBBPBF010000033">
    <property type="protein sequence ID" value="KAK7607846.1"/>
    <property type="molecule type" value="Genomic_DNA"/>
</dbReference>
<comment type="caution">
    <text evidence="4">The sequence shown here is derived from an EMBL/GenBank/DDBJ whole genome shotgun (WGS) entry which is preliminary data.</text>
</comment>
<keyword evidence="1" id="KW-0175">Coiled coil</keyword>
<evidence type="ECO:0000256" key="2">
    <source>
        <dbReference type="SAM" id="MobiDB-lite"/>
    </source>
</evidence>
<dbReference type="PROSITE" id="PS50181">
    <property type="entry name" value="FBOX"/>
    <property type="match status" value="1"/>
</dbReference>